<dbReference type="EC" id="2.1.1.177" evidence="5"/>
<comment type="subcellular location">
    <subcellularLocation>
        <location evidence="5">Cytoplasm</location>
    </subcellularLocation>
</comment>
<reference evidence="6 7" key="1">
    <citation type="submission" date="2019-09" db="EMBL/GenBank/DDBJ databases">
        <title>The complete genome of Methanoplanus sp. FWC-SCC4.</title>
        <authorList>
            <person name="Chen S.-C."/>
            <person name="Zhou Y.-Z."/>
            <person name="Lai M.-C."/>
        </authorList>
    </citation>
    <scope>NUCLEOTIDE SEQUENCE [LARGE SCALE GENOMIC DNA]</scope>
    <source>
        <strain evidence="6 7">FWC-SCC4</strain>
    </source>
</reference>
<protein>
    <recommendedName>
        <fullName evidence="5">Putative ribosomal RNA large subunit methyltransferase H</fullName>
        <ecNumber evidence="5">2.1.1.177</ecNumber>
    </recommendedName>
    <alternativeName>
        <fullName evidence="5">23S rRNA (pseudouridine1915-N3)-methyltransferase</fullName>
    </alternativeName>
    <alternativeName>
        <fullName evidence="5">rRNA (pseudouridine-N3-)-methyltransferase RlmH</fullName>
    </alternativeName>
</protein>
<gene>
    <name evidence="5 6" type="primary">rlmH</name>
    <name evidence="6" type="ORF">F1737_02805</name>
</gene>
<name>A0AA97I3W7_9EURY</name>
<proteinExistence type="inferred from homology"/>
<organism evidence="6 7">
    <name type="scientific">Methanochimaera problematica</name>
    <dbReference type="NCBI Taxonomy" id="2609417"/>
    <lineage>
        <taxon>Archaea</taxon>
        <taxon>Methanobacteriati</taxon>
        <taxon>Methanobacteriota</taxon>
        <taxon>Stenosarchaea group</taxon>
        <taxon>Methanomicrobia</taxon>
        <taxon>Methanomicrobiales</taxon>
        <taxon>Methanomicrobiaceae</taxon>
        <taxon>Methanochimaera</taxon>
    </lineage>
</organism>
<comment type="similarity">
    <text evidence="4 5">Belongs to the RNA methyltransferase RlmH family.</text>
</comment>
<sequence length="161" mass="18257">MPLHIKVISVGKIKEKFFQDGISEFQKRLSSYTKLDFTEVPDEKIPNNASDSQITKIISIEGKKVLGHIKPDDIVIVMDLAGELWSSEILADKINNIEISGKSGIVFVIGGSLGISADLIKRADMRWCLSPLTFPHQFVKLILMEQLYRAFKINRGERYHR</sequence>
<dbReference type="RefSeq" id="WP_317137265.1">
    <property type="nucleotide sequence ID" value="NZ_CP043875.1"/>
</dbReference>
<dbReference type="NCBIfam" id="TIGR00246">
    <property type="entry name" value="tRNA_RlmH_YbeA"/>
    <property type="match status" value="1"/>
</dbReference>
<keyword evidence="1 5" id="KW-0489">Methyltransferase</keyword>
<evidence type="ECO:0000256" key="3">
    <source>
        <dbReference type="ARBA" id="ARBA00022691"/>
    </source>
</evidence>
<dbReference type="GO" id="GO:0005737">
    <property type="term" value="C:cytoplasm"/>
    <property type="evidence" value="ECO:0007669"/>
    <property type="project" value="UniProtKB-SubCell"/>
</dbReference>
<keyword evidence="3 5" id="KW-0949">S-adenosyl-L-methionine</keyword>
<evidence type="ECO:0000256" key="5">
    <source>
        <dbReference type="HAMAP-Rule" id="MF_00658"/>
    </source>
</evidence>
<keyword evidence="2 5" id="KW-0808">Transferase</keyword>
<evidence type="ECO:0000313" key="6">
    <source>
        <dbReference type="EMBL" id="WOF15691.1"/>
    </source>
</evidence>
<dbReference type="GeneID" id="85229064"/>
<dbReference type="PIRSF" id="PIRSF004505">
    <property type="entry name" value="MT_bac"/>
    <property type="match status" value="1"/>
</dbReference>
<feature type="binding site" evidence="5">
    <location>
        <begin position="129"/>
        <end position="134"/>
    </location>
    <ligand>
        <name>S-adenosyl-L-methionine</name>
        <dbReference type="ChEBI" id="CHEBI:59789"/>
    </ligand>
</feature>
<keyword evidence="5" id="KW-0698">rRNA processing</keyword>
<dbReference type="PANTHER" id="PTHR33603">
    <property type="entry name" value="METHYLTRANSFERASE"/>
    <property type="match status" value="1"/>
</dbReference>
<dbReference type="InterPro" id="IPR029028">
    <property type="entry name" value="Alpha/beta_knot_MTases"/>
</dbReference>
<evidence type="ECO:0000313" key="7">
    <source>
        <dbReference type="Proteomes" id="UP001301797"/>
    </source>
</evidence>
<dbReference type="KEGG" id="mefw:F1737_02805"/>
<evidence type="ECO:0000256" key="4">
    <source>
        <dbReference type="ARBA" id="ARBA00038303"/>
    </source>
</evidence>
<dbReference type="SUPFAM" id="SSF75217">
    <property type="entry name" value="alpha/beta knot"/>
    <property type="match status" value="1"/>
</dbReference>
<dbReference type="Proteomes" id="UP001301797">
    <property type="component" value="Chromosome"/>
</dbReference>
<comment type="caution">
    <text evidence="5">Lacks conserved residue(s) required for the propagation of feature annotation.</text>
</comment>
<accession>A0AA97I3W7</accession>
<feature type="binding site" evidence="5">
    <location>
        <position position="110"/>
    </location>
    <ligand>
        <name>S-adenosyl-L-methionine</name>
        <dbReference type="ChEBI" id="CHEBI:59789"/>
    </ligand>
</feature>
<dbReference type="EMBL" id="CP043875">
    <property type="protein sequence ID" value="WOF15691.1"/>
    <property type="molecule type" value="Genomic_DNA"/>
</dbReference>
<keyword evidence="5" id="KW-0963">Cytoplasm</keyword>
<dbReference type="InterPro" id="IPR029026">
    <property type="entry name" value="tRNA_m1G_MTases_N"/>
</dbReference>
<dbReference type="InterPro" id="IPR003742">
    <property type="entry name" value="RlmH-like"/>
</dbReference>
<evidence type="ECO:0000256" key="1">
    <source>
        <dbReference type="ARBA" id="ARBA00022603"/>
    </source>
</evidence>
<dbReference type="PANTHER" id="PTHR33603:SF1">
    <property type="entry name" value="RIBOSOMAL RNA LARGE SUBUNIT METHYLTRANSFERASE H"/>
    <property type="match status" value="1"/>
</dbReference>
<comment type="catalytic activity">
    <reaction evidence="5">
        <text>pseudouridine(1915) in 23S rRNA + S-adenosyl-L-methionine = N(3)-methylpseudouridine(1915) in 23S rRNA + S-adenosyl-L-homocysteine + H(+)</text>
        <dbReference type="Rhea" id="RHEA:42752"/>
        <dbReference type="Rhea" id="RHEA-COMP:10221"/>
        <dbReference type="Rhea" id="RHEA-COMP:10222"/>
        <dbReference type="ChEBI" id="CHEBI:15378"/>
        <dbReference type="ChEBI" id="CHEBI:57856"/>
        <dbReference type="ChEBI" id="CHEBI:59789"/>
        <dbReference type="ChEBI" id="CHEBI:65314"/>
        <dbReference type="ChEBI" id="CHEBI:74486"/>
        <dbReference type="EC" id="2.1.1.177"/>
    </reaction>
</comment>
<dbReference type="HAMAP" id="MF_00658">
    <property type="entry name" value="23SrRNA_methyltr_H"/>
    <property type="match status" value="1"/>
</dbReference>
<comment type="function">
    <text evidence="5">Specifically methylates the pseudouridine at position 1915 (m3Psi1915) in 23S rRNA.</text>
</comment>
<dbReference type="NCBIfam" id="NF000985">
    <property type="entry name" value="PRK00103.1-3"/>
    <property type="match status" value="1"/>
</dbReference>
<dbReference type="CDD" id="cd18081">
    <property type="entry name" value="RlmH-like"/>
    <property type="match status" value="1"/>
</dbReference>
<dbReference type="AlphaFoldDB" id="A0AA97I3W7"/>
<evidence type="ECO:0000256" key="2">
    <source>
        <dbReference type="ARBA" id="ARBA00022679"/>
    </source>
</evidence>
<dbReference type="Gene3D" id="3.40.1280.10">
    <property type="match status" value="1"/>
</dbReference>
<dbReference type="GO" id="GO:0070038">
    <property type="term" value="F:rRNA (pseudouridine-N3-)-methyltransferase activity"/>
    <property type="evidence" value="ECO:0007669"/>
    <property type="project" value="UniProtKB-UniRule"/>
</dbReference>
<dbReference type="Pfam" id="PF02590">
    <property type="entry name" value="SPOUT_MTase"/>
    <property type="match status" value="1"/>
</dbReference>
<keyword evidence="7" id="KW-1185">Reference proteome</keyword>